<dbReference type="PROSITE" id="PS50943">
    <property type="entry name" value="HTH_CROC1"/>
    <property type="match status" value="1"/>
</dbReference>
<dbReference type="CDD" id="cd00093">
    <property type="entry name" value="HTH_XRE"/>
    <property type="match status" value="1"/>
</dbReference>
<name>A0A0H5Q342_9ZZZZ</name>
<dbReference type="InterPro" id="IPR001387">
    <property type="entry name" value="Cro/C1-type_HTH"/>
</dbReference>
<dbReference type="SMART" id="SM00530">
    <property type="entry name" value="HTH_XRE"/>
    <property type="match status" value="1"/>
</dbReference>
<proteinExistence type="predicted"/>
<reference evidence="2" key="2">
    <citation type="submission" date="2015-07" db="EMBL/GenBank/DDBJ databases">
        <title>Plasmids, circular viruses and viroids from rat gut.</title>
        <authorList>
            <person name="Jorgensen T.J."/>
            <person name="Hansen M.A."/>
            <person name="Xu Z."/>
            <person name="Tabak M.A."/>
            <person name="Sorensen S.J."/>
            <person name="Hansen L.H."/>
        </authorList>
    </citation>
    <scope>NUCLEOTIDE SEQUENCE</scope>
    <source>
        <strain evidence="2">RGFK0776</strain>
    </source>
</reference>
<evidence type="ECO:0000313" key="2">
    <source>
        <dbReference type="EMBL" id="CRY95805.1"/>
    </source>
</evidence>
<organism evidence="2">
    <name type="scientific">uncultured prokaryote</name>
    <dbReference type="NCBI Taxonomy" id="198431"/>
    <lineage>
        <taxon>unclassified sequences</taxon>
        <taxon>environmental samples</taxon>
    </lineage>
</organism>
<dbReference type="SUPFAM" id="SSF47413">
    <property type="entry name" value="lambda repressor-like DNA-binding domains"/>
    <property type="match status" value="1"/>
</dbReference>
<dbReference type="EMBL" id="LN853385">
    <property type="protein sequence ID" value="CRY95805.1"/>
    <property type="molecule type" value="Genomic_DNA"/>
</dbReference>
<reference evidence="2" key="1">
    <citation type="submission" date="2015-06" db="EMBL/GenBank/DDBJ databases">
        <authorList>
            <person name="Joergensen T."/>
        </authorList>
    </citation>
    <scope>NUCLEOTIDE SEQUENCE</scope>
    <source>
        <strain evidence="2">RGFK0776</strain>
    </source>
</reference>
<feature type="domain" description="HTH cro/C1-type" evidence="1">
    <location>
        <begin position="7"/>
        <end position="61"/>
    </location>
</feature>
<dbReference type="AlphaFoldDB" id="A0A0H5Q342"/>
<protein>
    <recommendedName>
        <fullName evidence="1">HTH cro/C1-type domain-containing protein</fullName>
    </recommendedName>
</protein>
<evidence type="ECO:0000259" key="1">
    <source>
        <dbReference type="PROSITE" id="PS50943"/>
    </source>
</evidence>
<sequence>MEVKEIIRRHRHMNHKTQAELAAGIGVSVSAVKQWETGRCVPSAWAAYRVSVYLDIPVGLLFKERPKIMRTPRKTKNVTTKNFQKPAILVV</sequence>
<dbReference type="Gene3D" id="1.10.260.40">
    <property type="entry name" value="lambda repressor-like DNA-binding domains"/>
    <property type="match status" value="1"/>
</dbReference>
<accession>A0A0H5Q342</accession>
<dbReference type="GO" id="GO:0003677">
    <property type="term" value="F:DNA binding"/>
    <property type="evidence" value="ECO:0007669"/>
    <property type="project" value="InterPro"/>
</dbReference>
<dbReference type="InterPro" id="IPR010982">
    <property type="entry name" value="Lambda_DNA-bd_dom_sf"/>
</dbReference>
<dbReference type="Pfam" id="PF01381">
    <property type="entry name" value="HTH_3"/>
    <property type="match status" value="1"/>
</dbReference>